<accession>A0A2W5VGK3</accession>
<evidence type="ECO:0000313" key="3">
    <source>
        <dbReference type="EMBL" id="PZR35746.1"/>
    </source>
</evidence>
<proteinExistence type="predicted"/>
<feature type="domain" description="DUF6456" evidence="2">
    <location>
        <begin position="88"/>
        <end position="220"/>
    </location>
</feature>
<dbReference type="InterPro" id="IPR045599">
    <property type="entry name" value="DUF6456"/>
</dbReference>
<gene>
    <name evidence="3" type="ORF">DI526_06345</name>
</gene>
<dbReference type="EMBL" id="QFQZ01000013">
    <property type="protein sequence ID" value="PZR35746.1"/>
    <property type="molecule type" value="Genomic_DNA"/>
</dbReference>
<comment type="caution">
    <text evidence="3">The sequence shown here is derived from an EMBL/GenBank/DDBJ whole genome shotgun (WGS) entry which is preliminary data.</text>
</comment>
<feature type="region of interest" description="Disordered" evidence="1">
    <location>
        <begin position="55"/>
        <end position="92"/>
    </location>
</feature>
<organism evidence="3 4">
    <name type="scientific">Caulobacter segnis</name>
    <dbReference type="NCBI Taxonomy" id="88688"/>
    <lineage>
        <taxon>Bacteria</taxon>
        <taxon>Pseudomonadati</taxon>
        <taxon>Pseudomonadota</taxon>
        <taxon>Alphaproteobacteria</taxon>
        <taxon>Caulobacterales</taxon>
        <taxon>Caulobacteraceae</taxon>
        <taxon>Caulobacter</taxon>
    </lineage>
</organism>
<sequence>MRLLARPGAVVAPEGGGYGVRLGANRRRRVMLTLDEAAFQVLAREATLKVRPQGGWTMVSRPAPDAPPPGRPGVIEAEVPSPDSSKPVRRNLGESPIAWLARRRDRDGQPWLTPIEAAAGERLREEYERLGAQGRLTMRWDAGRVDGGMPGLAPAERDHAARQRIARALEAVGPGLREILERICLMGSALEAAESALKLPRRTGKTVLKLALQRLARHYRMV</sequence>
<reference evidence="3 4" key="1">
    <citation type="submission" date="2017-08" db="EMBL/GenBank/DDBJ databases">
        <title>Infants hospitalized years apart are colonized by the same room-sourced microbial strains.</title>
        <authorList>
            <person name="Brooks B."/>
            <person name="Olm M.R."/>
            <person name="Firek B.A."/>
            <person name="Baker R."/>
            <person name="Thomas B.C."/>
            <person name="Morowitz M.J."/>
            <person name="Banfield J.F."/>
        </authorList>
    </citation>
    <scope>NUCLEOTIDE SEQUENCE [LARGE SCALE GENOMIC DNA]</scope>
    <source>
        <strain evidence="3">S2_003_000_R2_4</strain>
    </source>
</reference>
<dbReference type="Proteomes" id="UP000249393">
    <property type="component" value="Unassembled WGS sequence"/>
</dbReference>
<dbReference type="AlphaFoldDB" id="A0A2W5VGK3"/>
<protein>
    <recommendedName>
        <fullName evidence="2">DUF6456 domain-containing protein</fullName>
    </recommendedName>
</protein>
<evidence type="ECO:0000259" key="2">
    <source>
        <dbReference type="Pfam" id="PF20057"/>
    </source>
</evidence>
<evidence type="ECO:0000256" key="1">
    <source>
        <dbReference type="SAM" id="MobiDB-lite"/>
    </source>
</evidence>
<name>A0A2W5VGK3_9CAUL</name>
<dbReference type="Pfam" id="PF20057">
    <property type="entry name" value="DUF6456"/>
    <property type="match status" value="1"/>
</dbReference>
<evidence type="ECO:0000313" key="4">
    <source>
        <dbReference type="Proteomes" id="UP000249393"/>
    </source>
</evidence>